<dbReference type="InterPro" id="IPR005135">
    <property type="entry name" value="Endo/exonuclease/phosphatase"/>
</dbReference>
<dbReference type="PANTHER" id="PTHR12121:SF36">
    <property type="entry name" value="ENDONUCLEASE_EXONUCLEASE_PHOSPHATASE DOMAIN-CONTAINING PROTEIN"/>
    <property type="match status" value="1"/>
</dbReference>
<dbReference type="Pfam" id="PF03372">
    <property type="entry name" value="Exo_endo_phos"/>
    <property type="match status" value="1"/>
</dbReference>
<evidence type="ECO:0000313" key="3">
    <source>
        <dbReference type="EMBL" id="PXA03460.1"/>
    </source>
</evidence>
<dbReference type="GO" id="GO:0000175">
    <property type="term" value="F:3'-5'-RNA exonuclease activity"/>
    <property type="evidence" value="ECO:0007669"/>
    <property type="project" value="TreeGrafter"/>
</dbReference>
<dbReference type="SUPFAM" id="SSF56219">
    <property type="entry name" value="DNase I-like"/>
    <property type="match status" value="1"/>
</dbReference>
<evidence type="ECO:0000313" key="4">
    <source>
        <dbReference type="Proteomes" id="UP000247099"/>
    </source>
</evidence>
<evidence type="ECO:0000256" key="1">
    <source>
        <dbReference type="SAM" id="SignalP"/>
    </source>
</evidence>
<reference evidence="3 4" key="1">
    <citation type="submission" date="2018-05" db="EMBL/GenBank/DDBJ databases">
        <title>Coraliomargarita sinensis sp. nov., isolated from a marine solar saltern.</title>
        <authorList>
            <person name="Zhou L.Y."/>
        </authorList>
    </citation>
    <scope>NUCLEOTIDE SEQUENCE [LARGE SCALE GENOMIC DNA]</scope>
    <source>
        <strain evidence="3 4">WN38</strain>
    </source>
</reference>
<keyword evidence="1" id="KW-0732">Signal</keyword>
<dbReference type="Proteomes" id="UP000247099">
    <property type="component" value="Unassembled WGS sequence"/>
</dbReference>
<accession>A0A317ZE58</accession>
<keyword evidence="3" id="KW-0378">Hydrolase</keyword>
<sequence>MNSRDKPQPVLKVCVILLCTVGLLGSGPSCRAQVPDTKVPNKPAAFTILDLEVMSFNIRNGRAKDGENRWENRKGFVRDVIRAESPDVVAIQEAYHFQLEYLLAELEQYAVAGTGRDGGTKGEYSCILYLKDRFELMETNTFWLSETPEKPSVSWGNRYRRICTWAELRERTTQRELTIYNTHMDHQSVNAREKGAQLIMMRIAARQNENPFVLCGDLNADEDSKVIRYLKGQEALDAPNPIPLVDTWRVLHPDDKFGGTISDFNGWTDNVKIDHILAAPDVDVLSAEIIRTHREGRYPSDHYPVTARLRFD</sequence>
<name>A0A317ZE58_9BACT</name>
<dbReference type="OrthoDB" id="9793162at2"/>
<dbReference type="EMBL" id="QHJQ01000009">
    <property type="protein sequence ID" value="PXA03460.1"/>
    <property type="molecule type" value="Genomic_DNA"/>
</dbReference>
<dbReference type="InterPro" id="IPR036691">
    <property type="entry name" value="Endo/exonu/phosph_ase_sf"/>
</dbReference>
<evidence type="ECO:0000259" key="2">
    <source>
        <dbReference type="Pfam" id="PF03372"/>
    </source>
</evidence>
<dbReference type="InParanoid" id="A0A317ZE58"/>
<proteinExistence type="predicted"/>
<feature type="signal peptide" evidence="1">
    <location>
        <begin position="1"/>
        <end position="32"/>
    </location>
</feature>
<gene>
    <name evidence="3" type="ORF">DDZ13_12265</name>
</gene>
<comment type="caution">
    <text evidence="3">The sequence shown here is derived from an EMBL/GenBank/DDBJ whole genome shotgun (WGS) entry which is preliminary data.</text>
</comment>
<dbReference type="InterPro" id="IPR050410">
    <property type="entry name" value="CCR4/nocturin_mRNA_transcr"/>
</dbReference>
<keyword evidence="3" id="KW-0540">Nuclease</keyword>
<dbReference type="Gene3D" id="3.60.10.10">
    <property type="entry name" value="Endonuclease/exonuclease/phosphatase"/>
    <property type="match status" value="1"/>
</dbReference>
<dbReference type="GO" id="GO:0004519">
    <property type="term" value="F:endonuclease activity"/>
    <property type="evidence" value="ECO:0007669"/>
    <property type="project" value="UniProtKB-KW"/>
</dbReference>
<dbReference type="AlphaFoldDB" id="A0A317ZE58"/>
<dbReference type="CDD" id="cd09083">
    <property type="entry name" value="EEP-1"/>
    <property type="match status" value="1"/>
</dbReference>
<dbReference type="RefSeq" id="WP_110131748.1">
    <property type="nucleotide sequence ID" value="NZ_QHJQ01000009.1"/>
</dbReference>
<feature type="domain" description="Endonuclease/exonuclease/phosphatase" evidence="2">
    <location>
        <begin position="54"/>
        <end position="302"/>
    </location>
</feature>
<keyword evidence="4" id="KW-1185">Reference proteome</keyword>
<protein>
    <submittedName>
        <fullName evidence="3">Endonuclease</fullName>
    </submittedName>
</protein>
<organism evidence="3 4">
    <name type="scientific">Coraliomargarita sinensis</name>
    <dbReference type="NCBI Taxonomy" id="2174842"/>
    <lineage>
        <taxon>Bacteria</taxon>
        <taxon>Pseudomonadati</taxon>
        <taxon>Verrucomicrobiota</taxon>
        <taxon>Opitutia</taxon>
        <taxon>Puniceicoccales</taxon>
        <taxon>Coraliomargaritaceae</taxon>
        <taxon>Coraliomargarita</taxon>
    </lineage>
</organism>
<dbReference type="PANTHER" id="PTHR12121">
    <property type="entry name" value="CARBON CATABOLITE REPRESSOR PROTEIN 4"/>
    <property type="match status" value="1"/>
</dbReference>
<feature type="chain" id="PRO_5016242837" evidence="1">
    <location>
        <begin position="33"/>
        <end position="312"/>
    </location>
</feature>
<keyword evidence="3" id="KW-0255">Endonuclease</keyword>